<feature type="modified residue" description="4-aspartylphosphate" evidence="6">
    <location>
        <position position="682"/>
    </location>
</feature>
<protein>
    <recommendedName>
        <fullName evidence="2">histidine kinase</fullName>
        <ecNumber evidence="2">2.7.13.3</ecNumber>
    </recommendedName>
</protein>
<dbReference type="PRINTS" id="PR00344">
    <property type="entry name" value="BCTRLSENSOR"/>
</dbReference>
<dbReference type="PROSITE" id="PS50109">
    <property type="entry name" value="HIS_KIN"/>
    <property type="match status" value="1"/>
</dbReference>
<dbReference type="CDD" id="cd17580">
    <property type="entry name" value="REC_2_DhkD-like"/>
    <property type="match status" value="1"/>
</dbReference>
<dbReference type="SUPFAM" id="SSF55785">
    <property type="entry name" value="PYP-like sensor domain (PAS domain)"/>
    <property type="match status" value="3"/>
</dbReference>
<dbReference type="PANTHER" id="PTHR43547">
    <property type="entry name" value="TWO-COMPONENT HISTIDINE KINASE"/>
    <property type="match status" value="1"/>
</dbReference>
<keyword evidence="3 6" id="KW-0597">Phosphoprotein</keyword>
<name>A0ABR8A6Y8_9CYAN</name>
<dbReference type="SMART" id="SM00448">
    <property type="entry name" value="REC"/>
    <property type="match status" value="1"/>
</dbReference>
<dbReference type="InterPro" id="IPR001789">
    <property type="entry name" value="Sig_transdc_resp-reg_receiver"/>
</dbReference>
<feature type="domain" description="PAC" evidence="10">
    <location>
        <begin position="191"/>
        <end position="243"/>
    </location>
</feature>
<keyword evidence="12" id="KW-1185">Reference proteome</keyword>
<dbReference type="InterPro" id="IPR000700">
    <property type="entry name" value="PAS-assoc_C"/>
</dbReference>
<dbReference type="PROSITE" id="PS50113">
    <property type="entry name" value="PAC"/>
    <property type="match status" value="2"/>
</dbReference>
<dbReference type="Pfam" id="PF00072">
    <property type="entry name" value="Response_reg"/>
    <property type="match status" value="1"/>
</dbReference>
<gene>
    <name evidence="11" type="ORF">H6G24_07795</name>
</gene>
<dbReference type="Gene3D" id="2.10.70.100">
    <property type="match status" value="1"/>
</dbReference>
<evidence type="ECO:0000256" key="1">
    <source>
        <dbReference type="ARBA" id="ARBA00000085"/>
    </source>
</evidence>
<dbReference type="Proteomes" id="UP000658514">
    <property type="component" value="Unassembled WGS sequence"/>
</dbReference>
<dbReference type="Gene3D" id="1.10.287.130">
    <property type="match status" value="1"/>
</dbReference>
<dbReference type="InterPro" id="IPR036890">
    <property type="entry name" value="HATPase_C_sf"/>
</dbReference>
<evidence type="ECO:0000256" key="2">
    <source>
        <dbReference type="ARBA" id="ARBA00012438"/>
    </source>
</evidence>
<dbReference type="EC" id="2.7.13.3" evidence="2"/>
<dbReference type="SMART" id="SM00387">
    <property type="entry name" value="HATPase_c"/>
    <property type="match status" value="1"/>
</dbReference>
<comment type="catalytic activity">
    <reaction evidence="1">
        <text>ATP + protein L-histidine = ADP + protein N-phospho-L-histidine.</text>
        <dbReference type="EC" id="2.7.13.3"/>
    </reaction>
</comment>
<evidence type="ECO:0000313" key="12">
    <source>
        <dbReference type="Proteomes" id="UP000658514"/>
    </source>
</evidence>
<keyword evidence="4" id="KW-0418">Kinase</keyword>
<evidence type="ECO:0000259" key="8">
    <source>
        <dbReference type="PROSITE" id="PS50110"/>
    </source>
</evidence>
<evidence type="ECO:0000256" key="6">
    <source>
        <dbReference type="PROSITE-ProRule" id="PRU00169"/>
    </source>
</evidence>
<feature type="domain" description="PAC" evidence="10">
    <location>
        <begin position="317"/>
        <end position="369"/>
    </location>
</feature>
<dbReference type="InterPro" id="IPR004358">
    <property type="entry name" value="Sig_transdc_His_kin-like_C"/>
</dbReference>
<dbReference type="Gene3D" id="3.30.565.10">
    <property type="entry name" value="Histidine kinase-like ATPase, C-terminal domain"/>
    <property type="match status" value="1"/>
</dbReference>
<dbReference type="SMART" id="SM00086">
    <property type="entry name" value="PAC"/>
    <property type="match status" value="2"/>
</dbReference>
<dbReference type="PROSITE" id="PS50112">
    <property type="entry name" value="PAS"/>
    <property type="match status" value="2"/>
</dbReference>
<feature type="domain" description="Response regulatory" evidence="8">
    <location>
        <begin position="633"/>
        <end position="751"/>
    </location>
</feature>
<organism evidence="11 12">
    <name type="scientific">Calothrix parietina FACHB-288</name>
    <dbReference type="NCBI Taxonomy" id="2692896"/>
    <lineage>
        <taxon>Bacteria</taxon>
        <taxon>Bacillati</taxon>
        <taxon>Cyanobacteriota</taxon>
        <taxon>Cyanophyceae</taxon>
        <taxon>Nostocales</taxon>
        <taxon>Calotrichaceae</taxon>
        <taxon>Calothrix</taxon>
    </lineage>
</organism>
<dbReference type="InterPro" id="IPR005467">
    <property type="entry name" value="His_kinase_dom"/>
</dbReference>
<feature type="domain" description="PAS" evidence="9">
    <location>
        <begin position="244"/>
        <end position="315"/>
    </location>
</feature>
<dbReference type="InterPro" id="IPR001610">
    <property type="entry name" value="PAC"/>
</dbReference>
<dbReference type="CDD" id="cd16922">
    <property type="entry name" value="HATPase_EvgS-ArcB-TorS-like"/>
    <property type="match status" value="1"/>
</dbReference>
<dbReference type="PROSITE" id="PS50110">
    <property type="entry name" value="RESPONSE_REGULATORY"/>
    <property type="match status" value="1"/>
</dbReference>
<dbReference type="EMBL" id="JACJQH010000009">
    <property type="protein sequence ID" value="MBD2195394.1"/>
    <property type="molecule type" value="Genomic_DNA"/>
</dbReference>
<keyword evidence="5" id="KW-0902">Two-component regulatory system</keyword>
<dbReference type="InterPro" id="IPR003594">
    <property type="entry name" value="HATPase_dom"/>
</dbReference>
<dbReference type="SUPFAM" id="SSF47384">
    <property type="entry name" value="Homodimeric domain of signal transducing histidine kinase"/>
    <property type="match status" value="1"/>
</dbReference>
<dbReference type="SMART" id="SM00388">
    <property type="entry name" value="HisKA"/>
    <property type="match status" value="1"/>
</dbReference>
<dbReference type="SMART" id="SM00091">
    <property type="entry name" value="PAS"/>
    <property type="match status" value="2"/>
</dbReference>
<dbReference type="SUPFAM" id="SSF52172">
    <property type="entry name" value="CheY-like"/>
    <property type="match status" value="1"/>
</dbReference>
<accession>A0ABR8A6Y8</accession>
<dbReference type="InterPro" id="IPR003661">
    <property type="entry name" value="HisK_dim/P_dom"/>
</dbReference>
<dbReference type="PANTHER" id="PTHR43547:SF2">
    <property type="entry name" value="HYBRID SIGNAL TRANSDUCTION HISTIDINE KINASE C"/>
    <property type="match status" value="1"/>
</dbReference>
<dbReference type="CDD" id="cd00130">
    <property type="entry name" value="PAS"/>
    <property type="match status" value="2"/>
</dbReference>
<comment type="caution">
    <text evidence="11">The sequence shown here is derived from an EMBL/GenBank/DDBJ whole genome shotgun (WGS) entry which is preliminary data.</text>
</comment>
<evidence type="ECO:0000259" key="10">
    <source>
        <dbReference type="PROSITE" id="PS50113"/>
    </source>
</evidence>
<dbReference type="Pfam" id="PF00512">
    <property type="entry name" value="HisKA"/>
    <property type="match status" value="1"/>
</dbReference>
<dbReference type="InterPro" id="IPR036097">
    <property type="entry name" value="HisK_dim/P_sf"/>
</dbReference>
<dbReference type="InterPro" id="IPR000014">
    <property type="entry name" value="PAS"/>
</dbReference>
<sequence>MLDCFGIYQAVRNNQGEIVDFRVDYVNNAACIHNEMTCEELLPGYNDRSLFHEYCQVVETGRSLIKDDLVYAEESGQKRLIRAFDIRVAKFADGFIATWRNISDRKLSEQALEESRERFRLVTNAVNGLVFDWNLKTNEVYRSEKLFDLVGFHPEDVPASASWWQELVDPADVARLQPLVPKLFGSSQHLYEGEYRVRHKNGHWVNVWERGCLIRDEQGQVIRVVGSTVDISDRKQAEAALRQSEERYRCLAELIPQLVWTANAQGALLDVNKRWLEFTGLTIEQARTVGWKEVVHPEDVPVMAQKWLESVKKNTPYQAQGRMRRADGVYRWHLHQAVGQKNEQGEIIKWFGTATDIEAQKQLEIERDRLLQLEQTARVEAERANRIKDEFLAILSHELRSPLNPILGWATLLQTRKLDETKTQQALASIERNAKLQTQLIDDLLDIAKILRGKLSMNATPVNLAFVIEAAIDTMRTAAVAKSILLYPVLSPVGRVSGDAARIQQIVWNLLSNAIKFTPNNGRVDIRLEKVDNFAQITVSDTGKGINPEFLPHIFESFRQEDASTTRQYGGLGLGLAIVRSLVEAHGGTIWAESQGEGKGAKFTVQLPLLDIDLQKSQPCQSTKQPADITGVRILLVDDEPDTRELCSTLLTQYGAEVLTVTSATEVLAALESFQPNVLVSDIGMPEVDGYTLIQKIRSLPNEKGGQIPAIALTAYARIEDRQRSLLAGFQQHISKPIDVEELLQVIFDIMCNGVDC</sequence>
<proteinExistence type="predicted"/>
<dbReference type="NCBIfam" id="TIGR00229">
    <property type="entry name" value="sensory_box"/>
    <property type="match status" value="2"/>
</dbReference>
<evidence type="ECO:0000256" key="4">
    <source>
        <dbReference type="ARBA" id="ARBA00022777"/>
    </source>
</evidence>
<evidence type="ECO:0000256" key="3">
    <source>
        <dbReference type="ARBA" id="ARBA00022553"/>
    </source>
</evidence>
<dbReference type="InterPro" id="IPR035965">
    <property type="entry name" value="PAS-like_dom_sf"/>
</dbReference>
<feature type="domain" description="PAS" evidence="9">
    <location>
        <begin position="115"/>
        <end position="187"/>
    </location>
</feature>
<evidence type="ECO:0000259" key="7">
    <source>
        <dbReference type="PROSITE" id="PS50109"/>
    </source>
</evidence>
<evidence type="ECO:0000256" key="5">
    <source>
        <dbReference type="ARBA" id="ARBA00023012"/>
    </source>
</evidence>
<dbReference type="InterPro" id="IPR013655">
    <property type="entry name" value="PAS_fold_3"/>
</dbReference>
<feature type="domain" description="Histidine kinase" evidence="7">
    <location>
        <begin position="394"/>
        <end position="611"/>
    </location>
</feature>
<reference evidence="11 12" key="1">
    <citation type="journal article" date="2020" name="ISME J.">
        <title>Comparative genomics reveals insights into cyanobacterial evolution and habitat adaptation.</title>
        <authorList>
            <person name="Chen M.Y."/>
            <person name="Teng W.K."/>
            <person name="Zhao L."/>
            <person name="Hu C.X."/>
            <person name="Zhou Y.K."/>
            <person name="Han B.P."/>
            <person name="Song L.R."/>
            <person name="Shu W.S."/>
        </authorList>
    </citation>
    <scope>NUCLEOTIDE SEQUENCE [LARGE SCALE GENOMIC DNA]</scope>
    <source>
        <strain evidence="11 12">FACHB-288</strain>
    </source>
</reference>
<evidence type="ECO:0000259" key="9">
    <source>
        <dbReference type="PROSITE" id="PS50112"/>
    </source>
</evidence>
<dbReference type="SUPFAM" id="SSF55874">
    <property type="entry name" value="ATPase domain of HSP90 chaperone/DNA topoisomerase II/histidine kinase"/>
    <property type="match status" value="1"/>
</dbReference>
<dbReference type="Pfam" id="PF08447">
    <property type="entry name" value="PAS_3"/>
    <property type="match status" value="2"/>
</dbReference>
<dbReference type="Gene3D" id="3.40.50.2300">
    <property type="match status" value="1"/>
</dbReference>
<dbReference type="CDD" id="cd00082">
    <property type="entry name" value="HisKA"/>
    <property type="match status" value="1"/>
</dbReference>
<dbReference type="InterPro" id="IPR011006">
    <property type="entry name" value="CheY-like_superfamily"/>
</dbReference>
<evidence type="ECO:0000313" key="11">
    <source>
        <dbReference type="EMBL" id="MBD2195394.1"/>
    </source>
</evidence>
<dbReference type="Pfam" id="PF02518">
    <property type="entry name" value="HATPase_c"/>
    <property type="match status" value="1"/>
</dbReference>
<dbReference type="Gene3D" id="3.30.450.20">
    <property type="entry name" value="PAS domain"/>
    <property type="match status" value="3"/>
</dbReference>
<keyword evidence="4" id="KW-0808">Transferase</keyword>